<protein>
    <submittedName>
        <fullName evidence="1">Uncharacterized protein</fullName>
    </submittedName>
</protein>
<dbReference type="AlphaFoldDB" id="A0A6J4PPN4"/>
<dbReference type="EMBL" id="CADCTZ010001816">
    <property type="protein sequence ID" value="CAA9420987.1"/>
    <property type="molecule type" value="Genomic_DNA"/>
</dbReference>
<name>A0A6J4PPN4_9CYAN</name>
<evidence type="ECO:0000313" key="1">
    <source>
        <dbReference type="EMBL" id="CAA9420987.1"/>
    </source>
</evidence>
<reference evidence="1" key="1">
    <citation type="submission" date="2020-02" db="EMBL/GenBank/DDBJ databases">
        <authorList>
            <person name="Meier V. D."/>
        </authorList>
    </citation>
    <scope>NUCLEOTIDE SEQUENCE</scope>
    <source>
        <strain evidence="1">AVDCRST_MAG84</strain>
    </source>
</reference>
<proteinExistence type="predicted"/>
<sequence>MHLFIPDCLKFPIPRPAAEIGLLAGGACHNHVISFPLEWIYYLRK</sequence>
<organism evidence="1">
    <name type="scientific">uncultured Microcoleus sp</name>
    <dbReference type="NCBI Taxonomy" id="259945"/>
    <lineage>
        <taxon>Bacteria</taxon>
        <taxon>Bacillati</taxon>
        <taxon>Cyanobacteriota</taxon>
        <taxon>Cyanophyceae</taxon>
        <taxon>Oscillatoriophycideae</taxon>
        <taxon>Oscillatoriales</taxon>
        <taxon>Microcoleaceae</taxon>
        <taxon>Microcoleus</taxon>
        <taxon>environmental samples</taxon>
    </lineage>
</organism>
<accession>A0A6J4PPN4</accession>
<gene>
    <name evidence="1" type="ORF">AVDCRST_MAG84-7166</name>
</gene>